<dbReference type="PANTHER" id="PTHR30385:SF6">
    <property type="entry name" value="RNA POLYMERASE SIGMA FACTOR SIGI"/>
    <property type="match status" value="1"/>
</dbReference>
<keyword evidence="9" id="KW-1185">Reference proteome</keyword>
<organism evidence="8 9">
    <name type="scientific">Bacillus mesophilum</name>
    <dbReference type="NCBI Taxonomy" id="1071718"/>
    <lineage>
        <taxon>Bacteria</taxon>
        <taxon>Bacillati</taxon>
        <taxon>Bacillota</taxon>
        <taxon>Bacilli</taxon>
        <taxon>Bacillales</taxon>
        <taxon>Bacillaceae</taxon>
        <taxon>Bacillus</taxon>
    </lineage>
</organism>
<dbReference type="PIRSF" id="PIRSF038953">
    <property type="entry name" value="SigI"/>
    <property type="match status" value="1"/>
</dbReference>
<evidence type="ECO:0000259" key="7">
    <source>
        <dbReference type="Pfam" id="PF04542"/>
    </source>
</evidence>
<keyword evidence="1 6" id="KW-0963">Cytoplasm</keyword>
<evidence type="ECO:0000256" key="2">
    <source>
        <dbReference type="ARBA" id="ARBA00023015"/>
    </source>
</evidence>
<dbReference type="EMBL" id="WBOT01000001">
    <property type="protein sequence ID" value="KAB2335193.1"/>
    <property type="molecule type" value="Genomic_DNA"/>
</dbReference>
<feature type="domain" description="RNA polymerase sigma-70 region 2" evidence="7">
    <location>
        <begin position="32"/>
        <end position="102"/>
    </location>
</feature>
<keyword evidence="6" id="KW-0346">Stress response</keyword>
<protein>
    <recommendedName>
        <fullName evidence="6">RNA polymerase sigma factor SigI</fullName>
    </recommendedName>
</protein>
<evidence type="ECO:0000313" key="8">
    <source>
        <dbReference type="EMBL" id="KAB2335193.1"/>
    </source>
</evidence>
<dbReference type="GO" id="GO:0016987">
    <property type="term" value="F:sigma factor activity"/>
    <property type="evidence" value="ECO:0007669"/>
    <property type="project" value="UniProtKB-UniRule"/>
</dbReference>
<comment type="caution">
    <text evidence="8">The sequence shown here is derived from an EMBL/GenBank/DDBJ whole genome shotgun (WGS) entry which is preliminary data.</text>
</comment>
<comment type="activity regulation">
    <text evidence="6">Negatively regulated by the anti-sigma-I factor RsgI.</text>
</comment>
<keyword evidence="2 6" id="KW-0805">Transcription regulation</keyword>
<dbReference type="NCBIfam" id="TIGR02937">
    <property type="entry name" value="sigma70-ECF"/>
    <property type="match status" value="1"/>
</dbReference>
<evidence type="ECO:0000256" key="3">
    <source>
        <dbReference type="ARBA" id="ARBA00023082"/>
    </source>
</evidence>
<keyword evidence="5 6" id="KW-0804">Transcription</keyword>
<comment type="similarity">
    <text evidence="6">Belongs to the sigma-70 factor family. SigI subfamily.</text>
</comment>
<dbReference type="GO" id="GO:0003677">
    <property type="term" value="F:DNA binding"/>
    <property type="evidence" value="ECO:0007669"/>
    <property type="project" value="UniProtKB-UniRule"/>
</dbReference>
<gene>
    <name evidence="6 8" type="primary">sigI</name>
    <name evidence="8" type="ORF">F7732_01075</name>
</gene>
<dbReference type="InterPro" id="IPR014244">
    <property type="entry name" value="RNA_pol_sigma-I"/>
</dbReference>
<evidence type="ECO:0000256" key="5">
    <source>
        <dbReference type="ARBA" id="ARBA00023163"/>
    </source>
</evidence>
<name>A0A7V7RPJ9_9BACI</name>
<evidence type="ECO:0000256" key="4">
    <source>
        <dbReference type="ARBA" id="ARBA00023125"/>
    </source>
</evidence>
<comment type="function">
    <text evidence="6">Sigma factors are initiation factors that promote the attachment of RNA polymerase to specific initiation sites and are then released.</text>
</comment>
<dbReference type="SUPFAM" id="SSF88946">
    <property type="entry name" value="Sigma2 domain of RNA polymerase sigma factors"/>
    <property type="match status" value="1"/>
</dbReference>
<comment type="subunit">
    <text evidence="6">Interacts with RsgI.</text>
</comment>
<dbReference type="InterPro" id="IPR013325">
    <property type="entry name" value="RNA_pol_sigma_r2"/>
</dbReference>
<feature type="DNA-binding region" description="H-T-H motif" evidence="6">
    <location>
        <begin position="197"/>
        <end position="216"/>
    </location>
</feature>
<dbReference type="Gene3D" id="1.10.1740.10">
    <property type="match status" value="1"/>
</dbReference>
<evidence type="ECO:0000256" key="1">
    <source>
        <dbReference type="ARBA" id="ARBA00022490"/>
    </source>
</evidence>
<dbReference type="AlphaFoldDB" id="A0A7V7RPJ9"/>
<dbReference type="NCBIfam" id="TIGR02895">
    <property type="entry name" value="spore_sigI"/>
    <property type="match status" value="1"/>
</dbReference>
<dbReference type="OrthoDB" id="3190733at2"/>
<evidence type="ECO:0000313" key="9">
    <source>
        <dbReference type="Proteomes" id="UP000441354"/>
    </source>
</evidence>
<reference evidence="8 9" key="1">
    <citation type="journal article" date="2014" name="Arch. Microbiol.">
        <title>Bacillus mesophilum sp. nov., strain IITR-54T, a novel 4-chlorobiphenyl dechlorinating bacterium.</title>
        <authorList>
            <person name="Manickam N."/>
            <person name="Singh N.K."/>
            <person name="Bajaj A."/>
            <person name="Kumar R.M."/>
            <person name="Kaur G."/>
            <person name="Kaur N."/>
            <person name="Bala M."/>
            <person name="Kumar A."/>
            <person name="Mayilraj S."/>
        </authorList>
    </citation>
    <scope>NUCLEOTIDE SEQUENCE [LARGE SCALE GENOMIC DNA]</scope>
    <source>
        <strain evidence="8 9">IITR-54</strain>
    </source>
</reference>
<accession>A0A7V7RPJ9</accession>
<dbReference type="PANTHER" id="PTHR30385">
    <property type="entry name" value="SIGMA FACTOR F FLAGELLAR"/>
    <property type="match status" value="1"/>
</dbReference>
<dbReference type="HAMAP" id="MF_02064">
    <property type="entry name" value="Sigma70_SigI"/>
    <property type="match status" value="1"/>
</dbReference>
<dbReference type="InterPro" id="IPR014284">
    <property type="entry name" value="RNA_pol_sigma-70_dom"/>
</dbReference>
<dbReference type="GO" id="GO:0006352">
    <property type="term" value="P:DNA-templated transcription initiation"/>
    <property type="evidence" value="ECO:0007669"/>
    <property type="project" value="UniProtKB-UniRule"/>
</dbReference>
<evidence type="ECO:0000256" key="6">
    <source>
        <dbReference type="HAMAP-Rule" id="MF_02064"/>
    </source>
</evidence>
<comment type="subcellular location">
    <subcellularLocation>
        <location evidence="6">Cytoplasm</location>
    </subcellularLocation>
</comment>
<feature type="short sequence motif" description="Polymerase core binding" evidence="6">
    <location>
        <begin position="57"/>
        <end position="70"/>
    </location>
</feature>
<dbReference type="GO" id="GO:0005737">
    <property type="term" value="C:cytoplasm"/>
    <property type="evidence" value="ECO:0007669"/>
    <property type="project" value="UniProtKB-SubCell"/>
</dbReference>
<proteinExistence type="inferred from homology"/>
<sequence>MLSLLSWKKSKQSLEDSVRQIQQGDTELQNELIQAFKPFIAKTVSSVCKRYIHESDDEFSIGLIAFNEAINQFSEKKGRSLLSFSEILIKRKVIDYIRQQAKYKDTYYNSVEDGDSPFSQDHYSLGNFKQQSDTEARRDEIFHYKKVLEEFGILFSELAELSPKHADARRNAIRAAQLIAADKKMSVALMQKKKLPIKDLQKKLDVSRKTIERNRKYIIAVSLIFLGDYIYLRDYIKAVLEP</sequence>
<keyword evidence="3 6" id="KW-0731">Sigma factor</keyword>
<dbReference type="Pfam" id="PF04542">
    <property type="entry name" value="Sigma70_r2"/>
    <property type="match status" value="1"/>
</dbReference>
<dbReference type="NCBIfam" id="NF006172">
    <property type="entry name" value="PRK08311.1-3"/>
    <property type="match status" value="1"/>
</dbReference>
<keyword evidence="4 6" id="KW-0238">DNA-binding</keyword>
<dbReference type="InterPro" id="IPR007627">
    <property type="entry name" value="RNA_pol_sigma70_r2"/>
</dbReference>
<dbReference type="Proteomes" id="UP000441354">
    <property type="component" value="Unassembled WGS sequence"/>
</dbReference>